<feature type="domain" description="AAA+ ATPase" evidence="1">
    <location>
        <begin position="39"/>
        <end position="227"/>
    </location>
</feature>
<dbReference type="GO" id="GO:0000725">
    <property type="term" value="P:recombinational repair"/>
    <property type="evidence" value="ECO:0007669"/>
    <property type="project" value="TreeGrafter"/>
</dbReference>
<name>A0A517TVR8_9BACT</name>
<evidence type="ECO:0000313" key="2">
    <source>
        <dbReference type="EMBL" id="QDT72471.1"/>
    </source>
</evidence>
<organism evidence="2 3">
    <name type="scientific">Lacipirellula limnantheis</name>
    <dbReference type="NCBI Taxonomy" id="2528024"/>
    <lineage>
        <taxon>Bacteria</taxon>
        <taxon>Pseudomonadati</taxon>
        <taxon>Planctomycetota</taxon>
        <taxon>Planctomycetia</taxon>
        <taxon>Pirellulales</taxon>
        <taxon>Lacipirellulaceae</taxon>
        <taxon>Lacipirellula</taxon>
    </lineage>
</organism>
<evidence type="ECO:0000259" key="1">
    <source>
        <dbReference type="SMART" id="SM00382"/>
    </source>
</evidence>
<keyword evidence="3" id="KW-1185">Reference proteome</keyword>
<dbReference type="PANTHER" id="PTHR32472:SF10">
    <property type="entry name" value="DNA REPAIR PROTEIN RADA-LIKE PROTEIN"/>
    <property type="match status" value="1"/>
</dbReference>
<accession>A0A517TVR8</accession>
<dbReference type="SUPFAM" id="SSF52540">
    <property type="entry name" value="P-loop containing nucleoside triphosphate hydrolases"/>
    <property type="match status" value="1"/>
</dbReference>
<dbReference type="InterPro" id="IPR003593">
    <property type="entry name" value="AAA+_ATPase"/>
</dbReference>
<dbReference type="InterPro" id="IPR027417">
    <property type="entry name" value="P-loop_NTPase"/>
</dbReference>
<dbReference type="PANTHER" id="PTHR32472">
    <property type="entry name" value="DNA REPAIR PROTEIN RADA"/>
    <property type="match status" value="1"/>
</dbReference>
<reference evidence="2 3" key="1">
    <citation type="submission" date="2019-02" db="EMBL/GenBank/DDBJ databases">
        <title>Deep-cultivation of Planctomycetes and their phenomic and genomic characterization uncovers novel biology.</title>
        <authorList>
            <person name="Wiegand S."/>
            <person name="Jogler M."/>
            <person name="Boedeker C."/>
            <person name="Pinto D."/>
            <person name="Vollmers J."/>
            <person name="Rivas-Marin E."/>
            <person name="Kohn T."/>
            <person name="Peeters S.H."/>
            <person name="Heuer A."/>
            <person name="Rast P."/>
            <person name="Oberbeckmann S."/>
            <person name="Bunk B."/>
            <person name="Jeske O."/>
            <person name="Meyerdierks A."/>
            <person name="Storesund J.E."/>
            <person name="Kallscheuer N."/>
            <person name="Luecker S."/>
            <person name="Lage O.M."/>
            <person name="Pohl T."/>
            <person name="Merkel B.J."/>
            <person name="Hornburger P."/>
            <person name="Mueller R.-W."/>
            <person name="Bruemmer F."/>
            <person name="Labrenz M."/>
            <person name="Spormann A.M."/>
            <person name="Op den Camp H."/>
            <person name="Overmann J."/>
            <person name="Amann R."/>
            <person name="Jetten M.S.M."/>
            <person name="Mascher T."/>
            <person name="Medema M.H."/>
            <person name="Devos D.P."/>
            <person name="Kaster A.-K."/>
            <person name="Ovreas L."/>
            <person name="Rohde M."/>
            <person name="Galperin M.Y."/>
            <person name="Jogler C."/>
        </authorList>
    </citation>
    <scope>NUCLEOTIDE SEQUENCE [LARGE SCALE GENOMIC DNA]</scope>
    <source>
        <strain evidence="2 3">I41</strain>
    </source>
</reference>
<dbReference type="Gene3D" id="3.40.50.300">
    <property type="entry name" value="P-loop containing nucleotide triphosphate hydrolases"/>
    <property type="match status" value="1"/>
</dbReference>
<dbReference type="KEGG" id="llh:I41_16490"/>
<dbReference type="SMART" id="SM00382">
    <property type="entry name" value="AAA"/>
    <property type="match status" value="1"/>
</dbReference>
<dbReference type="Pfam" id="PF13481">
    <property type="entry name" value="AAA_25"/>
    <property type="match status" value="1"/>
</dbReference>
<dbReference type="Proteomes" id="UP000317909">
    <property type="component" value="Chromosome"/>
</dbReference>
<dbReference type="EMBL" id="CP036339">
    <property type="protein sequence ID" value="QDT72471.1"/>
    <property type="molecule type" value="Genomic_DNA"/>
</dbReference>
<dbReference type="AlphaFoldDB" id="A0A517TVR8"/>
<gene>
    <name evidence="2" type="ORF">I41_16490</name>
</gene>
<proteinExistence type="predicted"/>
<protein>
    <submittedName>
        <fullName evidence="2">DNA repair protein RadA</fullName>
    </submittedName>
</protein>
<sequence length="377" mass="40554">MDLNAASQAVRSHATPQLVCLSNVVPRAVDWLWRNRIAVGKVTLLAGDPGLGKSFVSLDIASRVSTGAPWPDEPDVTRTPADVILLSGEDALDDTVRPRVDAMGADCDRIKALQGIIVSHSRAGDPERGVDLSKDIAALDEAMDQMNDCKLVVIDPISVYLGDANSNDNGEVRRVLSGLTRFAERRNVAVLLITHLRKGEGSPINRVIGSIGFVAAARAGLIIVKDPQNHDRRLMLPLKNNIAPDNGGLAYSIPREGDQSGTVCWEPDPVLLDAGDVLATPPKRRGPCPGVRDHAKAWLLTFLKEGPQPTATIAARAKECGISEATLRRAREELGVTSTKWGHAFWWQLPDNALALEGVDGQQAQPEQLDGPDDGWA</sequence>
<evidence type="ECO:0000313" key="3">
    <source>
        <dbReference type="Proteomes" id="UP000317909"/>
    </source>
</evidence>